<dbReference type="EMBL" id="FQZF01000043">
    <property type="protein sequence ID" value="SHK31676.1"/>
    <property type="molecule type" value="Genomic_DNA"/>
</dbReference>
<proteinExistence type="predicted"/>
<evidence type="ECO:0000313" key="2">
    <source>
        <dbReference type="Proteomes" id="UP000184387"/>
    </source>
</evidence>
<accession>A0A1M6RH01</accession>
<dbReference type="STRING" id="198092.SAMN02745194_04680"/>
<dbReference type="AlphaFoldDB" id="A0A1M6RH01"/>
<evidence type="ECO:0000313" key="1">
    <source>
        <dbReference type="EMBL" id="SHK31676.1"/>
    </source>
</evidence>
<reference evidence="1 2" key="1">
    <citation type="submission" date="2016-11" db="EMBL/GenBank/DDBJ databases">
        <authorList>
            <person name="Jaros S."/>
            <person name="Januszkiewicz K."/>
            <person name="Wedrychowicz H."/>
        </authorList>
    </citation>
    <scope>NUCLEOTIDE SEQUENCE [LARGE SCALE GENOMIC DNA]</scope>
    <source>
        <strain evidence="1 2">DSM 14916</strain>
    </source>
</reference>
<gene>
    <name evidence="1" type="ORF">SAMN02745194_04680</name>
</gene>
<name>A0A1M6RH01_9PROT</name>
<protein>
    <submittedName>
        <fullName evidence="1">Uncharacterized protein</fullName>
    </submittedName>
</protein>
<dbReference type="RefSeq" id="WP_073139650.1">
    <property type="nucleotide sequence ID" value="NZ_FQZF01000043.1"/>
</dbReference>
<organism evidence="1 2">
    <name type="scientific">Muricoccus roseus</name>
    <dbReference type="NCBI Taxonomy" id="198092"/>
    <lineage>
        <taxon>Bacteria</taxon>
        <taxon>Pseudomonadati</taxon>
        <taxon>Pseudomonadota</taxon>
        <taxon>Alphaproteobacteria</taxon>
        <taxon>Acetobacterales</taxon>
        <taxon>Roseomonadaceae</taxon>
        <taxon>Muricoccus</taxon>
    </lineage>
</organism>
<keyword evidence="2" id="KW-1185">Reference proteome</keyword>
<sequence length="78" mass="8278">MNRIALDAQAGQVSAELARRGIAAKTRVHVLVEVVEGEEDTLPMAAMAEAGGAFAWLAEEPDLYSDTDLVETPPRQAG</sequence>
<dbReference type="Proteomes" id="UP000184387">
    <property type="component" value="Unassembled WGS sequence"/>
</dbReference>